<dbReference type="Proteomes" id="UP000295832">
    <property type="component" value="Unassembled WGS sequence"/>
</dbReference>
<protein>
    <submittedName>
        <fullName evidence="4">Trans-aconitate methyltransferase</fullName>
    </submittedName>
</protein>
<dbReference type="AlphaFoldDB" id="A0A4R8H9R5"/>
<accession>A0A4R8H9R5</accession>
<dbReference type="EMBL" id="SOEG01000004">
    <property type="protein sequence ID" value="TDX52923.1"/>
    <property type="molecule type" value="Genomic_DNA"/>
</dbReference>
<dbReference type="PANTHER" id="PTHR43861">
    <property type="entry name" value="TRANS-ACONITATE 2-METHYLTRANSFERASE-RELATED"/>
    <property type="match status" value="1"/>
</dbReference>
<evidence type="ECO:0000256" key="1">
    <source>
        <dbReference type="ARBA" id="ARBA00022603"/>
    </source>
</evidence>
<sequence>MKSFDFDGEKYKESSKHQKEWGTKLIQDLNLKGNEIILDLGCGDGILTAKLAEVVPEGRVLGVDSSLGMIETATKLIRNNLDFQVMDITEINFIEQFDCIFSNAALHWVKDHKNLLDNCFKALKPNGMIRFNFAADGNCSNYFDVIRRTIKEARYRKYFKGFEWPWYMPKISNYKELIEDCKFSEIAVWEENADWHFPNSEELIKWIEQPSLVPFLKFISEEDVEAFRKTVIKRMLENTKLKDGRFFETFRRINVLAKR</sequence>
<dbReference type="CDD" id="cd02440">
    <property type="entry name" value="AdoMet_MTases"/>
    <property type="match status" value="1"/>
</dbReference>
<evidence type="ECO:0000259" key="3">
    <source>
        <dbReference type="Pfam" id="PF13649"/>
    </source>
</evidence>
<feature type="domain" description="Methyltransferase" evidence="3">
    <location>
        <begin position="37"/>
        <end position="127"/>
    </location>
</feature>
<dbReference type="STRING" id="926561.GCA_000379025_00354"/>
<proteinExistence type="predicted"/>
<evidence type="ECO:0000313" key="5">
    <source>
        <dbReference type="Proteomes" id="UP000295832"/>
    </source>
</evidence>
<dbReference type="InterPro" id="IPR029063">
    <property type="entry name" value="SAM-dependent_MTases_sf"/>
</dbReference>
<keyword evidence="5" id="KW-1185">Reference proteome</keyword>
<comment type="caution">
    <text evidence="4">The sequence shown here is derived from an EMBL/GenBank/DDBJ whole genome shotgun (WGS) entry which is preliminary data.</text>
</comment>
<dbReference type="SUPFAM" id="SSF53335">
    <property type="entry name" value="S-adenosyl-L-methionine-dependent methyltransferases"/>
    <property type="match status" value="1"/>
</dbReference>
<dbReference type="Gene3D" id="3.40.50.150">
    <property type="entry name" value="Vaccinia Virus protein VP39"/>
    <property type="match status" value="1"/>
</dbReference>
<evidence type="ECO:0000313" key="4">
    <source>
        <dbReference type="EMBL" id="TDX52923.1"/>
    </source>
</evidence>
<name>A0A4R8H9R5_9FIRM</name>
<dbReference type="RefSeq" id="WP_134115129.1">
    <property type="nucleotide sequence ID" value="NZ_SOEG01000004.1"/>
</dbReference>
<dbReference type="Pfam" id="PF13649">
    <property type="entry name" value="Methyltransf_25"/>
    <property type="match status" value="1"/>
</dbReference>
<dbReference type="GO" id="GO:0032259">
    <property type="term" value="P:methylation"/>
    <property type="evidence" value="ECO:0007669"/>
    <property type="project" value="UniProtKB-KW"/>
</dbReference>
<dbReference type="InterPro" id="IPR041698">
    <property type="entry name" value="Methyltransf_25"/>
</dbReference>
<keyword evidence="1 4" id="KW-0489">Methyltransferase</keyword>
<dbReference type="InterPro" id="IPR023149">
    <property type="entry name" value="Trans_acon_MeTrfase_C"/>
</dbReference>
<reference evidence="4 5" key="1">
    <citation type="submission" date="2019-03" db="EMBL/GenBank/DDBJ databases">
        <title>Subsurface microbial communities from deep shales in Ohio and West Virginia, USA.</title>
        <authorList>
            <person name="Wrighton K."/>
        </authorList>
    </citation>
    <scope>NUCLEOTIDE SEQUENCE [LARGE SCALE GENOMIC DNA]</scope>
    <source>
        <strain evidence="4 5">MSL 6dP</strain>
    </source>
</reference>
<dbReference type="PANTHER" id="PTHR43861:SF1">
    <property type="entry name" value="TRANS-ACONITATE 2-METHYLTRANSFERASE"/>
    <property type="match status" value="1"/>
</dbReference>
<evidence type="ECO:0000256" key="2">
    <source>
        <dbReference type="ARBA" id="ARBA00022679"/>
    </source>
</evidence>
<dbReference type="GO" id="GO:0030798">
    <property type="term" value="F:trans-aconitate 2-methyltransferase activity"/>
    <property type="evidence" value="ECO:0007669"/>
    <property type="project" value="InterPro"/>
</dbReference>
<organism evidence="4 5">
    <name type="scientific">Orenia marismortui</name>
    <dbReference type="NCBI Taxonomy" id="46469"/>
    <lineage>
        <taxon>Bacteria</taxon>
        <taxon>Bacillati</taxon>
        <taxon>Bacillota</taxon>
        <taxon>Clostridia</taxon>
        <taxon>Halanaerobiales</taxon>
        <taxon>Halobacteroidaceae</taxon>
        <taxon>Orenia</taxon>
    </lineage>
</organism>
<gene>
    <name evidence="4" type="ORF">C7959_10448</name>
</gene>
<keyword evidence="2 4" id="KW-0808">Transferase</keyword>
<dbReference type="Gene3D" id="1.10.150.290">
    <property type="entry name" value="S-adenosyl-L-methionine-dependent methyltransferases"/>
    <property type="match status" value="1"/>
</dbReference>